<evidence type="ECO:0000256" key="7">
    <source>
        <dbReference type="ARBA" id="ARBA00023306"/>
    </source>
</evidence>
<dbReference type="Gene3D" id="3.30.457.50">
    <property type="entry name" value="Chromosome segregation protein Spc25"/>
    <property type="match status" value="1"/>
</dbReference>
<evidence type="ECO:0000256" key="3">
    <source>
        <dbReference type="ARBA" id="ARBA00022454"/>
    </source>
</evidence>
<dbReference type="InterPro" id="IPR013255">
    <property type="entry name" value="Spc25_C"/>
</dbReference>
<comment type="subcellular location">
    <subcellularLocation>
        <location evidence="1">Chromosome</location>
        <location evidence="1">Centromere</location>
    </subcellularLocation>
    <subcellularLocation>
        <location evidence="9">Nucleus</location>
    </subcellularLocation>
    <subcellularLocation>
        <location evidence="9">Chromosome</location>
        <location evidence="9">Centromere</location>
        <location evidence="9">Kinetochore</location>
    </subcellularLocation>
</comment>
<comment type="subunit">
    <text evidence="9">Component of the NDC80 complex.</text>
</comment>
<keyword evidence="13" id="KW-1185">Reference proteome</keyword>
<protein>
    <recommendedName>
        <fullName evidence="9">Kinetochore protein SPC25</fullName>
    </recommendedName>
</protein>
<dbReference type="Pfam" id="PF08234">
    <property type="entry name" value="Spindle_Spc25"/>
    <property type="match status" value="1"/>
</dbReference>
<organism evidence="13 14">
    <name type="scientific">Camelina sativa</name>
    <name type="common">False flax</name>
    <name type="synonym">Myagrum sativum</name>
    <dbReference type="NCBI Taxonomy" id="90675"/>
    <lineage>
        <taxon>Eukaryota</taxon>
        <taxon>Viridiplantae</taxon>
        <taxon>Streptophyta</taxon>
        <taxon>Embryophyta</taxon>
        <taxon>Tracheophyta</taxon>
        <taxon>Spermatophyta</taxon>
        <taxon>Magnoliopsida</taxon>
        <taxon>eudicotyledons</taxon>
        <taxon>Gunneridae</taxon>
        <taxon>Pentapetalae</taxon>
        <taxon>rosids</taxon>
        <taxon>malvids</taxon>
        <taxon>Brassicales</taxon>
        <taxon>Brassicaceae</taxon>
        <taxon>Camelineae</taxon>
        <taxon>Camelina</taxon>
    </lineage>
</organism>
<accession>A0ABM0YN13</accession>
<dbReference type="RefSeq" id="XP_010503447.1">
    <property type="nucleotide sequence ID" value="XM_010505145.1"/>
</dbReference>
<proteinExistence type="inferred from homology"/>
<dbReference type="InterPro" id="IPR045143">
    <property type="entry name" value="Spc25"/>
</dbReference>
<comment type="function">
    <text evidence="9">Acts as a component of the essential kinetochore-associated NDC80 complex, which is required for chromosome segregation and spindle checkpoint activity.</text>
</comment>
<evidence type="ECO:0000256" key="8">
    <source>
        <dbReference type="ARBA" id="ARBA00023328"/>
    </source>
</evidence>
<keyword evidence="6 10" id="KW-0175">Coiled coil</keyword>
<evidence type="ECO:0000256" key="10">
    <source>
        <dbReference type="SAM" id="Coils"/>
    </source>
</evidence>
<keyword evidence="7 9" id="KW-0131">Cell cycle</keyword>
<keyword evidence="4 9" id="KW-0132">Cell division</keyword>
<reference evidence="14" key="2">
    <citation type="submission" date="2025-08" db="UniProtKB">
        <authorList>
            <consortium name="RefSeq"/>
        </authorList>
    </citation>
    <scope>IDENTIFICATION</scope>
    <source>
        <tissue evidence="14">Leaf</tissue>
    </source>
</reference>
<keyword evidence="9" id="KW-0995">Kinetochore</keyword>
<gene>
    <name evidence="14" type="primary">LOC104780634</name>
</gene>
<evidence type="ECO:0000259" key="12">
    <source>
        <dbReference type="Pfam" id="PF08234"/>
    </source>
</evidence>
<evidence type="ECO:0000256" key="6">
    <source>
        <dbReference type="ARBA" id="ARBA00023054"/>
    </source>
</evidence>
<name>A0ABM0YN13_CAMSA</name>
<feature type="coiled-coil region" evidence="10">
    <location>
        <begin position="60"/>
        <end position="87"/>
    </location>
</feature>
<evidence type="ECO:0000256" key="5">
    <source>
        <dbReference type="ARBA" id="ARBA00022776"/>
    </source>
</evidence>
<evidence type="ECO:0000313" key="13">
    <source>
        <dbReference type="Proteomes" id="UP000694864"/>
    </source>
</evidence>
<evidence type="ECO:0000256" key="2">
    <source>
        <dbReference type="ARBA" id="ARBA00006379"/>
    </source>
</evidence>
<evidence type="ECO:0000256" key="4">
    <source>
        <dbReference type="ARBA" id="ARBA00022618"/>
    </source>
</evidence>
<dbReference type="GeneID" id="104780634"/>
<dbReference type="CDD" id="cd23784">
    <property type="entry name" value="RWD_Spc25"/>
    <property type="match status" value="1"/>
</dbReference>
<evidence type="ECO:0000256" key="1">
    <source>
        <dbReference type="ARBA" id="ARBA00004584"/>
    </source>
</evidence>
<comment type="similarity">
    <text evidence="2 9">Belongs to the SPC25 family.</text>
</comment>
<dbReference type="PANTHER" id="PTHR14281:SF0">
    <property type="entry name" value="KINETOCHORE PROTEIN SPC25"/>
    <property type="match status" value="1"/>
</dbReference>
<reference evidence="13" key="1">
    <citation type="journal article" date="2014" name="Nat. Commun.">
        <title>The emerging biofuel crop Camelina sativa retains a highly undifferentiated hexaploid genome structure.</title>
        <authorList>
            <person name="Kagale S."/>
            <person name="Koh C."/>
            <person name="Nixon J."/>
            <person name="Bollina V."/>
            <person name="Clarke W.E."/>
            <person name="Tuteja R."/>
            <person name="Spillane C."/>
            <person name="Robinson S.J."/>
            <person name="Links M.G."/>
            <person name="Clarke C."/>
            <person name="Higgins E.E."/>
            <person name="Huebert T."/>
            <person name="Sharpe A.G."/>
            <person name="Parkin I.A."/>
        </authorList>
    </citation>
    <scope>NUCLEOTIDE SEQUENCE [LARGE SCALE GENOMIC DNA]</scope>
    <source>
        <strain evidence="13">cv. DH55</strain>
    </source>
</reference>
<dbReference type="PANTHER" id="PTHR14281">
    <property type="entry name" value="KINETOCHORE PROTEIN SPC25-RELATED"/>
    <property type="match status" value="1"/>
</dbReference>
<evidence type="ECO:0000256" key="9">
    <source>
        <dbReference type="RuleBase" id="RU367150"/>
    </source>
</evidence>
<keyword evidence="3 9" id="KW-0158">Chromosome</keyword>
<feature type="compositionally biased region" description="Polar residues" evidence="11">
    <location>
        <begin position="284"/>
        <end position="293"/>
    </location>
</feature>
<sequence length="333" mass="37763">MVMEQISSIAGGDTTTRKTMASLGLMCKKDLDEQRNKIDSFIASPFQRSMDSLLERAQATAQSQAELASIKADLRQAEDEHVKVLAEHQYHVLLSLDILPLLGCIVKTRKEAQQMGIRDSISARQSRIEVLRRTLQLQKSKKEEYARMISQKLQALSMSEDNSEDKTDISGAISWYNQALGFHVEAGHGVKFTFTNIDAKRPTREFSFTAHYENEIYTLLDCDLQLDEIKGMVQELNKTNDFFRFVRLMRDKFQKSTLSELPTHSEHLQQETSVISDSAPAISFSTDTNISTPENRRSKVQVNRRQKRASDSPLLSPVSTSATRRSSRLKGKK</sequence>
<feature type="region of interest" description="Disordered" evidence="11">
    <location>
        <begin position="284"/>
        <end position="333"/>
    </location>
</feature>
<keyword evidence="9" id="KW-0539">Nucleus</keyword>
<keyword evidence="8 9" id="KW-0137">Centromere</keyword>
<evidence type="ECO:0000256" key="11">
    <source>
        <dbReference type="SAM" id="MobiDB-lite"/>
    </source>
</evidence>
<dbReference type="Proteomes" id="UP000694864">
    <property type="component" value="Chromosome 4"/>
</dbReference>
<keyword evidence="5 9" id="KW-0498">Mitosis</keyword>
<evidence type="ECO:0000313" key="14">
    <source>
        <dbReference type="RefSeq" id="XP_010503447.1"/>
    </source>
</evidence>
<feature type="compositionally biased region" description="Basic residues" evidence="11">
    <location>
        <begin position="298"/>
        <end position="307"/>
    </location>
</feature>
<feature type="domain" description="Chromosome segregation protein Spc25 C-terminal" evidence="12">
    <location>
        <begin position="186"/>
        <end position="254"/>
    </location>
</feature>